<evidence type="ECO:0000256" key="9">
    <source>
        <dbReference type="SAM" id="MobiDB-lite"/>
    </source>
</evidence>
<dbReference type="EC" id="3.5.4.12" evidence="7"/>
<keyword evidence="6" id="KW-0862">Zinc</keyword>
<organism evidence="11 12">
    <name type="scientific">Haematococcus lacustris</name>
    <name type="common">Green alga</name>
    <name type="synonym">Haematococcus pluvialis</name>
    <dbReference type="NCBI Taxonomy" id="44745"/>
    <lineage>
        <taxon>Eukaryota</taxon>
        <taxon>Viridiplantae</taxon>
        <taxon>Chlorophyta</taxon>
        <taxon>core chlorophytes</taxon>
        <taxon>Chlorophyceae</taxon>
        <taxon>CS clade</taxon>
        <taxon>Chlamydomonadales</taxon>
        <taxon>Haematococcaceae</taxon>
        <taxon>Haematococcus</taxon>
    </lineage>
</organism>
<evidence type="ECO:0000313" key="12">
    <source>
        <dbReference type="Proteomes" id="UP000485058"/>
    </source>
</evidence>
<dbReference type="InterPro" id="IPR015517">
    <property type="entry name" value="dCMP_deaminase-rel"/>
</dbReference>
<dbReference type="Pfam" id="PF00383">
    <property type="entry name" value="dCMP_cyt_deam_1"/>
    <property type="match status" value="1"/>
</dbReference>
<comment type="cofactor">
    <cofactor evidence="1">
        <name>Zn(2+)</name>
        <dbReference type="ChEBI" id="CHEBI:29105"/>
    </cofactor>
</comment>
<keyword evidence="4" id="KW-0545">Nucleotide biosynthesis</keyword>
<evidence type="ECO:0000256" key="2">
    <source>
        <dbReference type="ARBA" id="ARBA00006576"/>
    </source>
</evidence>
<keyword evidence="12" id="KW-1185">Reference proteome</keyword>
<dbReference type="SUPFAM" id="SSF53927">
    <property type="entry name" value="Cytidine deaminase-like"/>
    <property type="match status" value="1"/>
</dbReference>
<dbReference type="PROSITE" id="PS51747">
    <property type="entry name" value="CYT_DCMP_DEAMINASES_2"/>
    <property type="match status" value="1"/>
</dbReference>
<reference evidence="11 12" key="1">
    <citation type="submission" date="2020-02" db="EMBL/GenBank/DDBJ databases">
        <title>Draft genome sequence of Haematococcus lacustris strain NIES-144.</title>
        <authorList>
            <person name="Morimoto D."/>
            <person name="Nakagawa S."/>
            <person name="Yoshida T."/>
            <person name="Sawayama S."/>
        </authorList>
    </citation>
    <scope>NUCLEOTIDE SEQUENCE [LARGE SCALE GENOMIC DNA]</scope>
    <source>
        <strain evidence="11 12">NIES-144</strain>
    </source>
</reference>
<proteinExistence type="inferred from homology"/>
<evidence type="ECO:0000313" key="11">
    <source>
        <dbReference type="EMBL" id="GFH13729.1"/>
    </source>
</evidence>
<dbReference type="Gene3D" id="3.40.140.10">
    <property type="entry name" value="Cytidine Deaminase, domain 2"/>
    <property type="match status" value="1"/>
</dbReference>
<evidence type="ECO:0000256" key="8">
    <source>
        <dbReference type="ARBA" id="ARBA00041763"/>
    </source>
</evidence>
<dbReference type="FunFam" id="3.40.140.10:FF:000021">
    <property type="entry name" value="Deoxycytidylate deaminase"/>
    <property type="match status" value="1"/>
</dbReference>
<name>A0A699Z3U8_HAELA</name>
<comment type="caution">
    <text evidence="11">The sequence shown here is derived from an EMBL/GenBank/DDBJ whole genome shotgun (WGS) entry which is preliminary data.</text>
</comment>
<dbReference type="EMBL" id="BLLF01000645">
    <property type="protein sequence ID" value="GFH13729.1"/>
    <property type="molecule type" value="Genomic_DNA"/>
</dbReference>
<dbReference type="InterPro" id="IPR002125">
    <property type="entry name" value="CMP_dCMP_dom"/>
</dbReference>
<dbReference type="Proteomes" id="UP000485058">
    <property type="component" value="Unassembled WGS sequence"/>
</dbReference>
<gene>
    <name evidence="11" type="ORF">HaLaN_09669</name>
</gene>
<dbReference type="InterPro" id="IPR016192">
    <property type="entry name" value="APOBEC/CMP_deaminase_Zn-bd"/>
</dbReference>
<evidence type="ECO:0000259" key="10">
    <source>
        <dbReference type="PROSITE" id="PS51747"/>
    </source>
</evidence>
<evidence type="ECO:0000256" key="6">
    <source>
        <dbReference type="ARBA" id="ARBA00022833"/>
    </source>
</evidence>
<dbReference type="PROSITE" id="PS00903">
    <property type="entry name" value="CYT_DCMP_DEAMINASES_1"/>
    <property type="match status" value="1"/>
</dbReference>
<evidence type="ECO:0000256" key="1">
    <source>
        <dbReference type="ARBA" id="ARBA00001947"/>
    </source>
</evidence>
<dbReference type="AlphaFoldDB" id="A0A699Z3U8"/>
<feature type="region of interest" description="Disordered" evidence="9">
    <location>
        <begin position="279"/>
        <end position="301"/>
    </location>
</feature>
<dbReference type="CDD" id="cd01286">
    <property type="entry name" value="deoxycytidylate_deaminase"/>
    <property type="match status" value="1"/>
</dbReference>
<feature type="compositionally biased region" description="Pro residues" evidence="9">
    <location>
        <begin position="288"/>
        <end position="297"/>
    </location>
</feature>
<evidence type="ECO:0000256" key="5">
    <source>
        <dbReference type="ARBA" id="ARBA00022801"/>
    </source>
</evidence>
<comment type="similarity">
    <text evidence="2">Belongs to the cytidine and deoxycytidylate deaminase family.</text>
</comment>
<dbReference type="GO" id="GO:0008270">
    <property type="term" value="F:zinc ion binding"/>
    <property type="evidence" value="ECO:0007669"/>
    <property type="project" value="InterPro"/>
</dbReference>
<dbReference type="GO" id="GO:0009165">
    <property type="term" value="P:nucleotide biosynthetic process"/>
    <property type="evidence" value="ECO:0007669"/>
    <property type="project" value="UniProtKB-KW"/>
</dbReference>
<keyword evidence="3" id="KW-0479">Metal-binding</keyword>
<evidence type="ECO:0000256" key="4">
    <source>
        <dbReference type="ARBA" id="ARBA00022727"/>
    </source>
</evidence>
<sequence>MVGLRRFNPNAWPLAVTSLVLSLTNLWLWVGHRYACRPQRKELSVDVEEGSQKVQAVTCRQIQGDEEADKQEGEAALAQRIVQVDRGAPGAACSRNPRDPRPRSGYLEWDEYFMQLALLTAQRSKDPNKQVGAVIVGQQQVILAVGYNGFPRGCSDAALPWAKEPPEGITDLLDTKYPYVVHAEANALLNKNAASVEGASLYVTLFPCNECAKLLIQAGIKEVVFLEASTSFLDSLSAASALNIQPQLLAPTLPFGTNFMLTPCATHTHSLARCSTLGRPSQFAGQSPEPPAGPPAPGLCAAAPDTAHHLCQAATTS</sequence>
<dbReference type="GO" id="GO:0004132">
    <property type="term" value="F:dCMP deaminase activity"/>
    <property type="evidence" value="ECO:0007669"/>
    <property type="project" value="UniProtKB-EC"/>
</dbReference>
<dbReference type="InterPro" id="IPR016193">
    <property type="entry name" value="Cytidine_deaminase-like"/>
</dbReference>
<keyword evidence="5" id="KW-0378">Hydrolase</keyword>
<dbReference type="PANTHER" id="PTHR11086">
    <property type="entry name" value="DEOXYCYTIDYLATE DEAMINASE-RELATED"/>
    <property type="match status" value="1"/>
</dbReference>
<feature type="domain" description="CMP/dCMP-type deaminase" evidence="10">
    <location>
        <begin position="108"/>
        <end position="236"/>
    </location>
</feature>
<evidence type="ECO:0000256" key="3">
    <source>
        <dbReference type="ARBA" id="ARBA00022723"/>
    </source>
</evidence>
<evidence type="ECO:0000256" key="7">
    <source>
        <dbReference type="ARBA" id="ARBA00038938"/>
    </source>
</evidence>
<protein>
    <recommendedName>
        <fullName evidence="8">dCMP deaminase</fullName>
        <ecNumber evidence="7">3.5.4.12</ecNumber>
    </recommendedName>
    <alternativeName>
        <fullName evidence="8">dCMP deaminase</fullName>
    </alternativeName>
</protein>
<dbReference type="PANTHER" id="PTHR11086:SF18">
    <property type="entry name" value="DEOXYCYTIDYLATE DEAMINASE"/>
    <property type="match status" value="1"/>
</dbReference>
<accession>A0A699Z3U8</accession>
<dbReference type="InterPro" id="IPR035105">
    <property type="entry name" value="Deoxycytidylate_deaminase_dom"/>
</dbReference>
<dbReference type="GO" id="GO:0005737">
    <property type="term" value="C:cytoplasm"/>
    <property type="evidence" value="ECO:0007669"/>
    <property type="project" value="TreeGrafter"/>
</dbReference>